<evidence type="ECO:0000256" key="8">
    <source>
        <dbReference type="RuleBase" id="RU004273"/>
    </source>
</evidence>
<evidence type="ECO:0000256" key="4">
    <source>
        <dbReference type="ARBA" id="ARBA00022912"/>
    </source>
</evidence>
<dbReference type="EC" id="3.1.3.16" evidence="8"/>
<feature type="non-terminal residue" evidence="11">
    <location>
        <position position="1"/>
    </location>
</feature>
<feature type="region of interest" description="Disordered" evidence="9">
    <location>
        <begin position="604"/>
        <end position="662"/>
    </location>
</feature>
<dbReference type="Gene3D" id="3.60.21.10">
    <property type="match status" value="1"/>
</dbReference>
<keyword evidence="5" id="KW-0464">Manganese</keyword>
<keyword evidence="2" id="KW-0479">Metal-binding</keyword>
<accession>A0ABN9QG65</accession>
<evidence type="ECO:0000259" key="10">
    <source>
        <dbReference type="PROSITE" id="PS00125"/>
    </source>
</evidence>
<dbReference type="Pfam" id="PF00149">
    <property type="entry name" value="Metallophos"/>
    <property type="match status" value="1"/>
</dbReference>
<keyword evidence="4" id="KW-0904">Protein phosphatase</keyword>
<organism evidence="11 12">
    <name type="scientific">Prorocentrum cordatum</name>
    <dbReference type="NCBI Taxonomy" id="2364126"/>
    <lineage>
        <taxon>Eukaryota</taxon>
        <taxon>Sar</taxon>
        <taxon>Alveolata</taxon>
        <taxon>Dinophyceae</taxon>
        <taxon>Prorocentrales</taxon>
        <taxon>Prorocentraceae</taxon>
        <taxon>Prorocentrum</taxon>
    </lineage>
</organism>
<comment type="catalytic activity">
    <reaction evidence="7 8">
        <text>O-phospho-L-threonyl-[protein] + H2O = L-threonyl-[protein] + phosphate</text>
        <dbReference type="Rhea" id="RHEA:47004"/>
        <dbReference type="Rhea" id="RHEA-COMP:11060"/>
        <dbReference type="Rhea" id="RHEA-COMP:11605"/>
        <dbReference type="ChEBI" id="CHEBI:15377"/>
        <dbReference type="ChEBI" id="CHEBI:30013"/>
        <dbReference type="ChEBI" id="CHEBI:43474"/>
        <dbReference type="ChEBI" id="CHEBI:61977"/>
        <dbReference type="EC" id="3.1.3.16"/>
    </reaction>
</comment>
<feature type="compositionally biased region" description="Acidic residues" evidence="9">
    <location>
        <begin position="637"/>
        <end position="648"/>
    </location>
</feature>
<dbReference type="PANTHER" id="PTHR11668">
    <property type="entry name" value="SERINE/THREONINE PROTEIN PHOSPHATASE"/>
    <property type="match status" value="1"/>
</dbReference>
<gene>
    <name evidence="11" type="ORF">PCOR1329_LOCUS11640</name>
</gene>
<feature type="region of interest" description="Disordered" evidence="9">
    <location>
        <begin position="113"/>
        <end position="166"/>
    </location>
</feature>
<evidence type="ECO:0000313" key="11">
    <source>
        <dbReference type="EMBL" id="CAK0804975.1"/>
    </source>
</evidence>
<comment type="caution">
    <text evidence="11">The sequence shown here is derived from an EMBL/GenBank/DDBJ whole genome shotgun (WGS) entry which is preliminary data.</text>
</comment>
<evidence type="ECO:0000256" key="5">
    <source>
        <dbReference type="ARBA" id="ARBA00023211"/>
    </source>
</evidence>
<dbReference type="EMBL" id="CAUYUJ010003353">
    <property type="protein sequence ID" value="CAK0804975.1"/>
    <property type="molecule type" value="Genomic_DNA"/>
</dbReference>
<evidence type="ECO:0000256" key="6">
    <source>
        <dbReference type="ARBA" id="ARBA00047761"/>
    </source>
</evidence>
<feature type="compositionally biased region" description="Acidic residues" evidence="9">
    <location>
        <begin position="129"/>
        <end position="145"/>
    </location>
</feature>
<sequence>RSSSKGVLWRRNRALTDNDLRLSKRLTLLLGLGDPDGEPQGCPKEAERVSRSMPANGLGLATMIKSRIKRFQTRSREPSAEESQRGVMIEPVYDFYTFEDKRLHTRRMDDSVFHHRAKPTEPTRLGAEAEADMNSESLSDSDDSDASSQESPRPCKVKFDVDSPSPRRAFCRRWSDPSCTAGEALASSTGAASSSSRGLAWKNRPRFTSNRNVEAVARWGELTGKLMHTRLLDFATAAAKLRYKTRLTGARTSGGLVLGSARGRARAVVKQAWQLAKLVNKETRDAFDSGWGKKGFLVELFSQEYVDTLALFARSASKICAVQPSLVEARAPCKIFGDIHGQFRDLLLIFRAFGSPDERDAPMFVFNGDFVDRGEHQLEVIGLLLAFKVLLPEKVWLVRGNHEFRFMNERYGFLDECNQRLGSFGPKLFELFHLAFDVMPVACLISDRILCVHGGIGEGNFKVDDIRGIRRPLNDDNTDAWVHNLLWSDPIEDDTDKSDVFGVHASPRGGAVSTFGWNVTKSFCARNGLGLIIRSHQSKRDSLGIDIMHDNLLMRVFTARDYEGHGNDGAVLLVKPASDAQPRGGVLLVRPQVLRSVAKGKRARAAQKARRRAEAQAAALAAGERSAVGGGGSGPDSDSESEDEDDGPAFESTRSLRRGVPG</sequence>
<evidence type="ECO:0000256" key="2">
    <source>
        <dbReference type="ARBA" id="ARBA00022723"/>
    </source>
</evidence>
<dbReference type="InterPro" id="IPR050341">
    <property type="entry name" value="PP1_catalytic_subunit"/>
</dbReference>
<dbReference type="InterPro" id="IPR029052">
    <property type="entry name" value="Metallo-depent_PP-like"/>
</dbReference>
<dbReference type="PRINTS" id="PR00114">
    <property type="entry name" value="STPHPHTASE"/>
</dbReference>
<reference evidence="11" key="1">
    <citation type="submission" date="2023-10" db="EMBL/GenBank/DDBJ databases">
        <authorList>
            <person name="Chen Y."/>
            <person name="Shah S."/>
            <person name="Dougan E. K."/>
            <person name="Thang M."/>
            <person name="Chan C."/>
        </authorList>
    </citation>
    <scope>NUCLEOTIDE SEQUENCE [LARGE SCALE GENOMIC DNA]</scope>
</reference>
<evidence type="ECO:0000256" key="3">
    <source>
        <dbReference type="ARBA" id="ARBA00022801"/>
    </source>
</evidence>
<evidence type="ECO:0000313" key="12">
    <source>
        <dbReference type="Proteomes" id="UP001189429"/>
    </source>
</evidence>
<name>A0ABN9QG65_9DINO</name>
<keyword evidence="3 8" id="KW-0378">Hydrolase</keyword>
<dbReference type="CDD" id="cd00144">
    <property type="entry name" value="MPP_PPP_family"/>
    <property type="match status" value="1"/>
</dbReference>
<evidence type="ECO:0000256" key="7">
    <source>
        <dbReference type="ARBA" id="ARBA00048336"/>
    </source>
</evidence>
<comment type="similarity">
    <text evidence="8">Belongs to the PPP phosphatase family.</text>
</comment>
<comment type="catalytic activity">
    <reaction evidence="6">
        <text>O-phospho-L-seryl-[protein] + H2O = L-seryl-[protein] + phosphate</text>
        <dbReference type="Rhea" id="RHEA:20629"/>
        <dbReference type="Rhea" id="RHEA-COMP:9863"/>
        <dbReference type="Rhea" id="RHEA-COMP:11604"/>
        <dbReference type="ChEBI" id="CHEBI:15377"/>
        <dbReference type="ChEBI" id="CHEBI:29999"/>
        <dbReference type="ChEBI" id="CHEBI:43474"/>
        <dbReference type="ChEBI" id="CHEBI:83421"/>
        <dbReference type="EC" id="3.1.3.16"/>
    </reaction>
</comment>
<proteinExistence type="inferred from homology"/>
<dbReference type="Proteomes" id="UP001189429">
    <property type="component" value="Unassembled WGS sequence"/>
</dbReference>
<dbReference type="InterPro" id="IPR004843">
    <property type="entry name" value="Calcineurin-like_PHP"/>
</dbReference>
<dbReference type="PROSITE" id="PS00125">
    <property type="entry name" value="SER_THR_PHOSPHATASE"/>
    <property type="match status" value="1"/>
</dbReference>
<protein>
    <recommendedName>
        <fullName evidence="8">Serine/threonine-protein phosphatase</fullName>
        <ecNumber evidence="8">3.1.3.16</ecNumber>
    </recommendedName>
</protein>
<dbReference type="SUPFAM" id="SSF56300">
    <property type="entry name" value="Metallo-dependent phosphatases"/>
    <property type="match status" value="1"/>
</dbReference>
<dbReference type="SMART" id="SM00156">
    <property type="entry name" value="PP2Ac"/>
    <property type="match status" value="1"/>
</dbReference>
<evidence type="ECO:0000256" key="1">
    <source>
        <dbReference type="ARBA" id="ARBA00001936"/>
    </source>
</evidence>
<feature type="domain" description="Serine/threonine specific protein phosphatases" evidence="10">
    <location>
        <begin position="398"/>
        <end position="403"/>
    </location>
</feature>
<dbReference type="PANTHER" id="PTHR11668:SF300">
    <property type="entry name" value="SERINE_THREONINE-PROTEIN PHOSPHATASE"/>
    <property type="match status" value="1"/>
</dbReference>
<feature type="compositionally biased region" description="Low complexity" evidence="9">
    <location>
        <begin position="615"/>
        <end position="627"/>
    </location>
</feature>
<keyword evidence="12" id="KW-1185">Reference proteome</keyword>
<comment type="cofactor">
    <cofactor evidence="1">
        <name>Mn(2+)</name>
        <dbReference type="ChEBI" id="CHEBI:29035"/>
    </cofactor>
</comment>
<evidence type="ECO:0000256" key="9">
    <source>
        <dbReference type="SAM" id="MobiDB-lite"/>
    </source>
</evidence>
<dbReference type="InterPro" id="IPR006186">
    <property type="entry name" value="Ser/Thr-sp_prot-phosphatase"/>
</dbReference>